<keyword evidence="11" id="KW-0753">Steroid metabolism</keyword>
<evidence type="ECO:0000256" key="8">
    <source>
        <dbReference type="ARBA" id="ARBA00023098"/>
    </source>
</evidence>
<gene>
    <name evidence="16" type="ORF">FJTKL_09153</name>
</gene>
<dbReference type="PANTHER" id="PTHR14207:SF0">
    <property type="entry name" value="3-BETA-HYDROXYSTEROID-DELTA(8),DELTA(7)-ISOMERASE"/>
    <property type="match status" value="1"/>
</dbReference>
<proteinExistence type="inferred from homology"/>
<dbReference type="PANTHER" id="PTHR14207">
    <property type="entry name" value="STEROL ISOMERASE"/>
    <property type="match status" value="1"/>
</dbReference>
<evidence type="ECO:0000259" key="15">
    <source>
        <dbReference type="PROSITE" id="PS51751"/>
    </source>
</evidence>
<keyword evidence="17" id="KW-1185">Reference proteome</keyword>
<evidence type="ECO:0000256" key="2">
    <source>
        <dbReference type="ARBA" id="ARBA00008337"/>
    </source>
</evidence>
<reference evidence="16 17" key="1">
    <citation type="submission" date="2024-03" db="EMBL/GenBank/DDBJ databases">
        <title>A high-quality draft genome sequence of Diaporthe vaccinii, a causative agent of upright dieback and viscid rot disease in cranberry plants.</title>
        <authorList>
            <person name="Sarrasin M."/>
            <person name="Lang B.F."/>
            <person name="Burger G."/>
        </authorList>
    </citation>
    <scope>NUCLEOTIDE SEQUENCE [LARGE SCALE GENOMIC DNA]</scope>
    <source>
        <strain evidence="16 17">IS7</strain>
    </source>
</reference>
<evidence type="ECO:0000256" key="5">
    <source>
        <dbReference type="ARBA" id="ARBA00022955"/>
    </source>
</evidence>
<dbReference type="EMBL" id="JBAWTH010000038">
    <property type="protein sequence ID" value="KAL2284182.1"/>
    <property type="molecule type" value="Genomic_DNA"/>
</dbReference>
<evidence type="ECO:0000256" key="9">
    <source>
        <dbReference type="ARBA" id="ARBA00023136"/>
    </source>
</evidence>
<evidence type="ECO:0000256" key="10">
    <source>
        <dbReference type="ARBA" id="ARBA00023166"/>
    </source>
</evidence>
<dbReference type="InterPro" id="IPR007905">
    <property type="entry name" value="EBP"/>
</dbReference>
<organism evidence="16 17">
    <name type="scientific">Diaporthe vaccinii</name>
    <dbReference type="NCBI Taxonomy" id="105482"/>
    <lineage>
        <taxon>Eukaryota</taxon>
        <taxon>Fungi</taxon>
        <taxon>Dikarya</taxon>
        <taxon>Ascomycota</taxon>
        <taxon>Pezizomycotina</taxon>
        <taxon>Sordariomycetes</taxon>
        <taxon>Sordariomycetidae</taxon>
        <taxon>Diaporthales</taxon>
        <taxon>Diaporthaceae</taxon>
        <taxon>Diaporthe</taxon>
        <taxon>Diaporthe eres species complex</taxon>
    </lineage>
</organism>
<evidence type="ECO:0000313" key="17">
    <source>
        <dbReference type="Proteomes" id="UP001600888"/>
    </source>
</evidence>
<feature type="domain" description="EXPERA" evidence="15">
    <location>
        <begin position="61"/>
        <end position="207"/>
    </location>
</feature>
<feature type="transmembrane region" description="Helical" evidence="14">
    <location>
        <begin position="64"/>
        <end position="85"/>
    </location>
</feature>
<dbReference type="PROSITE" id="PS51751">
    <property type="entry name" value="EXPERA"/>
    <property type="match status" value="1"/>
</dbReference>
<dbReference type="Pfam" id="PF05241">
    <property type="entry name" value="EBP"/>
    <property type="match status" value="1"/>
</dbReference>
<evidence type="ECO:0000256" key="7">
    <source>
        <dbReference type="ARBA" id="ARBA00023011"/>
    </source>
</evidence>
<protein>
    <recommendedName>
        <fullName evidence="15">EXPERA domain-containing protein</fullName>
    </recommendedName>
</protein>
<evidence type="ECO:0000256" key="3">
    <source>
        <dbReference type="ARBA" id="ARBA00022516"/>
    </source>
</evidence>
<name>A0ABR4EP31_9PEZI</name>
<accession>A0ABR4EP31</accession>
<keyword evidence="3" id="KW-0444">Lipid biosynthesis</keyword>
<keyword evidence="7" id="KW-0756">Sterol biosynthesis</keyword>
<comment type="caution">
    <text evidence="16">The sequence shown here is derived from an EMBL/GenBank/DDBJ whole genome shotgun (WGS) entry which is preliminary data.</text>
</comment>
<feature type="transmembrane region" description="Helical" evidence="14">
    <location>
        <begin position="186"/>
        <end position="208"/>
    </location>
</feature>
<keyword evidence="6 13" id="KW-1133">Transmembrane helix</keyword>
<keyword evidence="9 13" id="KW-0472">Membrane</keyword>
<evidence type="ECO:0000256" key="14">
    <source>
        <dbReference type="SAM" id="Phobius"/>
    </source>
</evidence>
<keyword evidence="5" id="KW-0752">Steroid biosynthesis</keyword>
<evidence type="ECO:0000256" key="4">
    <source>
        <dbReference type="ARBA" id="ARBA00022692"/>
    </source>
</evidence>
<comment type="similarity">
    <text evidence="2">Belongs to the EBP family.</text>
</comment>
<evidence type="ECO:0000256" key="6">
    <source>
        <dbReference type="ARBA" id="ARBA00022989"/>
    </source>
</evidence>
<comment type="subcellular location">
    <subcellularLocation>
        <location evidence="1">Membrane</location>
        <topology evidence="1">Multi-pass membrane protein</topology>
    </subcellularLocation>
</comment>
<keyword evidence="4 13" id="KW-0812">Transmembrane</keyword>
<keyword evidence="10" id="KW-1207">Sterol metabolism</keyword>
<evidence type="ECO:0000256" key="11">
    <source>
        <dbReference type="ARBA" id="ARBA00023221"/>
    </source>
</evidence>
<dbReference type="InterPro" id="IPR033118">
    <property type="entry name" value="EXPERA"/>
</dbReference>
<sequence>MGDGTAAPLHPYYPLGVVIPGYVAPSMSTVEILAKFTLTCLSILLPTSIFVYSRKRPVSRPDTVATLWFVLCGFIHLGLEGYFAFYHDDLANMSTTLAQAWKEYSLSDSRYLTSDIFVVCMETVTAVLWGPLSFVCAWCIVNDHPLRHPLQSIISLGQIYGDILYLGTSTLEFVRKGVEYSRPEAFYFWGYYVFLNVIWIIYPCYLLIQSTRETVGAFAALKSYGKKR</sequence>
<feature type="transmembrane region" description="Helical" evidence="14">
    <location>
        <begin position="32"/>
        <end position="52"/>
    </location>
</feature>
<evidence type="ECO:0000313" key="16">
    <source>
        <dbReference type="EMBL" id="KAL2284182.1"/>
    </source>
</evidence>
<evidence type="ECO:0000256" key="12">
    <source>
        <dbReference type="ARBA" id="ARBA00023235"/>
    </source>
</evidence>
<keyword evidence="8" id="KW-0443">Lipid metabolism</keyword>
<dbReference type="Proteomes" id="UP001600888">
    <property type="component" value="Unassembled WGS sequence"/>
</dbReference>
<evidence type="ECO:0000256" key="13">
    <source>
        <dbReference type="PROSITE-ProRule" id="PRU01087"/>
    </source>
</evidence>
<keyword evidence="12" id="KW-0413">Isomerase</keyword>
<evidence type="ECO:0000256" key="1">
    <source>
        <dbReference type="ARBA" id="ARBA00004141"/>
    </source>
</evidence>